<evidence type="ECO:0000259" key="3">
    <source>
        <dbReference type="Pfam" id="PF05569"/>
    </source>
</evidence>
<name>A0ABU5ZT29_9FLAO</name>
<evidence type="ECO:0000259" key="2">
    <source>
        <dbReference type="Pfam" id="PF03544"/>
    </source>
</evidence>
<keyword evidence="1" id="KW-0472">Membrane</keyword>
<feature type="transmembrane region" description="Helical" evidence="1">
    <location>
        <begin position="96"/>
        <end position="115"/>
    </location>
</feature>
<dbReference type="EMBL" id="JAYKLX010000003">
    <property type="protein sequence ID" value="MEB3345189.1"/>
    <property type="molecule type" value="Genomic_DNA"/>
</dbReference>
<dbReference type="InterPro" id="IPR037682">
    <property type="entry name" value="TonB_C"/>
</dbReference>
<dbReference type="InterPro" id="IPR052173">
    <property type="entry name" value="Beta-lactam_resp_regulator"/>
</dbReference>
<dbReference type="InterPro" id="IPR008756">
    <property type="entry name" value="Peptidase_M56"/>
</dbReference>
<dbReference type="Proteomes" id="UP001327027">
    <property type="component" value="Unassembled WGS sequence"/>
</dbReference>
<dbReference type="PANTHER" id="PTHR34978">
    <property type="entry name" value="POSSIBLE SENSOR-TRANSDUCER PROTEIN BLAR"/>
    <property type="match status" value="1"/>
</dbReference>
<accession>A0ABU5ZT29</accession>
<sequence length="680" mass="78571">MAQHILYIVIFQLLFLISYDLFHKKDTFFSLNRVYLLLTSILSLILPFIKVESIRENIPEEYVVNLPAVIIGQRPDPVTNIEAVHSTTANLAVADINWWLLLYLAGVIITLLYFIQKSIKLYALKRRSIRSKIDGYNLITVPNSKDAFSFWNTIYLGDKIDSSEKEQILIHEIVHLKEKHSLDLLWFEILKIIFWFNPLVYIYQSRINTLHEFIADAKSVNTLGRRKYYEQLLNTVFDTEKIEFINQFFNQSLLKKRIQMLQKSKSKEIVKFKYLAILPILVLMVVFSSFSEKEKSFSPISADNTFELIDTTDNALKKKFEKELLEMIENKASFKDIKESFSLKRDGNKISKENYLRAQVFTEYVIKAESKKKEEKGELLPGDAILNQKLLEKIGVSYDESISSKQNTEKENIAKEESNLESKIAIAETIEQTIEKPKQLVIDSTKKEITFDKVDKAPTSKACMTLTDSKEMKKCISQEIKNFVNANFNIGDMRKYAQPEVNRIYVKFKIDPTGSVTEVQARASAKELEQEAIRVVSAIPQMIPGEVNGEKVTVLYTLPIVFYIPVDQNSTETENQTEKKQSNSEIAVLTETIPDEFDHDIESGYYLVTNIFKSKSRFEKTINNFKKVGLPAQGFQNPVDNYYYLHLGKYNELSLAKELLFNNINGRYHGDIYILKINGE</sequence>
<evidence type="ECO:0000313" key="4">
    <source>
        <dbReference type="EMBL" id="MEB3345189.1"/>
    </source>
</evidence>
<evidence type="ECO:0000313" key="5">
    <source>
        <dbReference type="Proteomes" id="UP001327027"/>
    </source>
</evidence>
<dbReference type="SUPFAM" id="SSF74653">
    <property type="entry name" value="TolA/TonB C-terminal domain"/>
    <property type="match status" value="1"/>
</dbReference>
<feature type="transmembrane region" description="Helical" evidence="1">
    <location>
        <begin position="6"/>
        <end position="22"/>
    </location>
</feature>
<comment type="caution">
    <text evidence="4">The sequence shown here is derived from an EMBL/GenBank/DDBJ whole genome shotgun (WGS) entry which is preliminary data.</text>
</comment>
<reference evidence="4 5" key="1">
    <citation type="journal article" date="2013" name="Int. J. Syst. Evol. Microbiol.">
        <title>Aquimarina gracilis sp. nov., isolated from the gut microflora of a mussel, Mytilus coruscus, and emended description of Aquimarina spongiae.</title>
        <authorList>
            <person name="Park S.C."/>
            <person name="Choe H.N."/>
            <person name="Baik K.S."/>
            <person name="Seong C.N."/>
        </authorList>
    </citation>
    <scope>NUCLEOTIDE SEQUENCE [LARGE SCALE GENOMIC DNA]</scope>
    <source>
        <strain evidence="4 5">PSC32</strain>
    </source>
</reference>
<dbReference type="Pfam" id="PF03544">
    <property type="entry name" value="TonB_C"/>
    <property type="match status" value="1"/>
</dbReference>
<feature type="domain" description="TonB C-terminal" evidence="2">
    <location>
        <begin position="504"/>
        <end position="563"/>
    </location>
</feature>
<dbReference type="Pfam" id="PF05569">
    <property type="entry name" value="Peptidase_M56"/>
    <property type="match status" value="1"/>
</dbReference>
<dbReference type="CDD" id="cd07341">
    <property type="entry name" value="M56_BlaR1_MecR1_like"/>
    <property type="match status" value="1"/>
</dbReference>
<keyword evidence="1" id="KW-1133">Transmembrane helix</keyword>
<feature type="transmembrane region" description="Helical" evidence="1">
    <location>
        <begin position="34"/>
        <end position="51"/>
    </location>
</feature>
<dbReference type="RefSeq" id="WP_324179221.1">
    <property type="nucleotide sequence ID" value="NZ_BAABAW010000008.1"/>
</dbReference>
<gene>
    <name evidence="4" type="ORF">U6A24_06950</name>
</gene>
<feature type="domain" description="Peptidase M56" evidence="3">
    <location>
        <begin position="38"/>
        <end position="261"/>
    </location>
</feature>
<keyword evidence="5" id="KW-1185">Reference proteome</keyword>
<dbReference type="Gene3D" id="3.30.1150.10">
    <property type="match status" value="1"/>
</dbReference>
<protein>
    <submittedName>
        <fullName evidence="4">M56 family metallopeptidase</fullName>
    </submittedName>
</protein>
<feature type="transmembrane region" description="Helical" evidence="1">
    <location>
        <begin position="272"/>
        <end position="290"/>
    </location>
</feature>
<dbReference type="PANTHER" id="PTHR34978:SF3">
    <property type="entry name" value="SLR0241 PROTEIN"/>
    <property type="match status" value="1"/>
</dbReference>
<proteinExistence type="predicted"/>
<evidence type="ECO:0000256" key="1">
    <source>
        <dbReference type="SAM" id="Phobius"/>
    </source>
</evidence>
<keyword evidence="1" id="KW-0812">Transmembrane</keyword>
<organism evidence="4 5">
    <name type="scientific">Aquimarina gracilis</name>
    <dbReference type="NCBI Taxonomy" id="874422"/>
    <lineage>
        <taxon>Bacteria</taxon>
        <taxon>Pseudomonadati</taxon>
        <taxon>Bacteroidota</taxon>
        <taxon>Flavobacteriia</taxon>
        <taxon>Flavobacteriales</taxon>
        <taxon>Flavobacteriaceae</taxon>
        <taxon>Aquimarina</taxon>
    </lineage>
</organism>